<evidence type="ECO:0000313" key="3">
    <source>
        <dbReference type="Proteomes" id="UP000655225"/>
    </source>
</evidence>
<organism evidence="2 3">
    <name type="scientific">Tetracentron sinense</name>
    <name type="common">Spur-leaf</name>
    <dbReference type="NCBI Taxonomy" id="13715"/>
    <lineage>
        <taxon>Eukaryota</taxon>
        <taxon>Viridiplantae</taxon>
        <taxon>Streptophyta</taxon>
        <taxon>Embryophyta</taxon>
        <taxon>Tracheophyta</taxon>
        <taxon>Spermatophyta</taxon>
        <taxon>Magnoliopsida</taxon>
        <taxon>Trochodendrales</taxon>
        <taxon>Trochodendraceae</taxon>
        <taxon>Tetracentron</taxon>
    </lineage>
</organism>
<evidence type="ECO:0000313" key="2">
    <source>
        <dbReference type="EMBL" id="KAF8369328.1"/>
    </source>
</evidence>
<gene>
    <name evidence="2" type="ORF">HHK36_032667</name>
</gene>
<dbReference type="PANTHER" id="PTHR36043">
    <property type="entry name" value="2,3-BISPHOSPHOGLYCERATE-INDEPENDENT PHOSPHOGLYCERATE MUTASE"/>
    <property type="match status" value="1"/>
</dbReference>
<sequence length="210" mass="22822">MVSVDGDRFSTDWDKAWSSFRKQGKTALFSQFNPGKYMSWNTRHSNYAVSKEFDPSGEQRGQPHFMDQYKVRSCWGHSCCCSASDLHNFSTGPMTLKVSIFLDRGRKSINSFSVCPLLLHRGSGASIVLTQLTAMSNGTAKPLKKEKATLPPNRGQIQVNIIGDLVKFVTTVASKACGGLGRKREAEGGGSSASTTPPSSTYHSEGSSDV</sequence>
<keyword evidence="3" id="KW-1185">Reference proteome</keyword>
<feature type="region of interest" description="Disordered" evidence="1">
    <location>
        <begin position="179"/>
        <end position="210"/>
    </location>
</feature>
<dbReference type="EMBL" id="JABCRI010000837">
    <property type="protein sequence ID" value="KAF8369328.1"/>
    <property type="molecule type" value="Genomic_DNA"/>
</dbReference>
<accession>A0A834YAH0</accession>
<protein>
    <submittedName>
        <fullName evidence="2">Uncharacterized protein</fullName>
    </submittedName>
</protein>
<dbReference type="AlphaFoldDB" id="A0A834YAH0"/>
<name>A0A834YAH0_TETSI</name>
<proteinExistence type="predicted"/>
<reference evidence="2 3" key="1">
    <citation type="submission" date="2020-04" db="EMBL/GenBank/DDBJ databases">
        <title>Plant Genome Project.</title>
        <authorList>
            <person name="Zhang R.-G."/>
        </authorList>
    </citation>
    <scope>NUCLEOTIDE SEQUENCE [LARGE SCALE GENOMIC DNA]</scope>
    <source>
        <strain evidence="2">YNK0</strain>
        <tissue evidence="2">Leaf</tissue>
    </source>
</reference>
<dbReference type="OrthoDB" id="1914651at2759"/>
<evidence type="ECO:0000256" key="1">
    <source>
        <dbReference type="SAM" id="MobiDB-lite"/>
    </source>
</evidence>
<dbReference type="Proteomes" id="UP000655225">
    <property type="component" value="Unassembled WGS sequence"/>
</dbReference>
<dbReference type="PANTHER" id="PTHR36043:SF1">
    <property type="entry name" value="2,3-BISPHOSPHOGLYCERATE-INDEPENDENT PHOSPHOGLYCERATE MUTASE"/>
    <property type="match status" value="1"/>
</dbReference>
<feature type="compositionally biased region" description="Low complexity" evidence="1">
    <location>
        <begin position="192"/>
        <end position="201"/>
    </location>
</feature>
<comment type="caution">
    <text evidence="2">The sequence shown here is derived from an EMBL/GenBank/DDBJ whole genome shotgun (WGS) entry which is preliminary data.</text>
</comment>